<evidence type="ECO:0000259" key="2">
    <source>
        <dbReference type="Pfam" id="PF10400"/>
    </source>
</evidence>
<dbReference type="GO" id="GO:0003677">
    <property type="term" value="F:DNA binding"/>
    <property type="evidence" value="ECO:0007669"/>
    <property type="project" value="UniProtKB-KW"/>
</dbReference>
<reference evidence="3 4" key="1">
    <citation type="submission" date="2019-07" db="EMBL/GenBank/DDBJ databases">
        <title>Genomic Encyclopedia of Archaeal and Bacterial Type Strains, Phase II (KMG-II): from individual species to whole genera.</title>
        <authorList>
            <person name="Goeker M."/>
        </authorList>
    </citation>
    <scope>NUCLEOTIDE SEQUENCE [LARGE SCALE GENOMIC DNA]</scope>
    <source>
        <strain evidence="3 4">ATCC BAA-2084</strain>
    </source>
</reference>
<dbReference type="Pfam" id="PF10400">
    <property type="entry name" value="Vir_act_alpha_C"/>
    <property type="match status" value="1"/>
</dbReference>
<comment type="caution">
    <text evidence="3">The sequence shown here is derived from an EMBL/GenBank/DDBJ whole genome shotgun (WGS) entry which is preliminary data.</text>
</comment>
<keyword evidence="3" id="KW-0238">DNA-binding</keyword>
<dbReference type="SUPFAM" id="SSF46785">
    <property type="entry name" value="Winged helix' DNA-binding domain"/>
    <property type="match status" value="1"/>
</dbReference>
<dbReference type="PANTHER" id="PTHR43252:SF6">
    <property type="entry name" value="NEGATIVE TRANSCRIPTION REGULATOR PADR"/>
    <property type="match status" value="1"/>
</dbReference>
<sequence length="176" mass="19504">MLSELEGAVLSVIARKQPLTAYAVRKEFEASATHSWSASAGAIYPLVRRLVKGGLIKENLDAEDARGTRKLELTTDGNQALGNWVLESRAHVLAAGPDPIRTRSFALSAIPPQLRIKALQDWRTATIERLEATIEQIARFDADGDIVAAMATRGGELEERARIQWIDEMIERMRAR</sequence>
<proteinExistence type="predicted"/>
<dbReference type="Proteomes" id="UP000320547">
    <property type="component" value="Unassembled WGS sequence"/>
</dbReference>
<evidence type="ECO:0000259" key="1">
    <source>
        <dbReference type="Pfam" id="PF03551"/>
    </source>
</evidence>
<dbReference type="Gene3D" id="1.10.10.10">
    <property type="entry name" value="Winged helix-like DNA-binding domain superfamily/Winged helix DNA-binding domain"/>
    <property type="match status" value="1"/>
</dbReference>
<protein>
    <submittedName>
        <fullName evidence="3">DNA-binding PadR family transcriptional regulator</fullName>
    </submittedName>
</protein>
<dbReference type="AlphaFoldDB" id="A0A562UW46"/>
<dbReference type="EMBL" id="VLLK01000001">
    <property type="protein sequence ID" value="TWJ09860.1"/>
    <property type="molecule type" value="Genomic_DNA"/>
</dbReference>
<feature type="domain" description="Transcription regulator PadR N-terminal" evidence="1">
    <location>
        <begin position="9"/>
        <end position="81"/>
    </location>
</feature>
<evidence type="ECO:0000313" key="4">
    <source>
        <dbReference type="Proteomes" id="UP000320547"/>
    </source>
</evidence>
<feature type="domain" description="Transcription regulator PadR C-terminal" evidence="2">
    <location>
        <begin position="99"/>
        <end position="173"/>
    </location>
</feature>
<dbReference type="PANTHER" id="PTHR43252">
    <property type="entry name" value="TRANSCRIPTIONAL REGULATOR YQJI"/>
    <property type="match status" value="1"/>
</dbReference>
<dbReference type="OrthoDB" id="3186544at2"/>
<dbReference type="InterPro" id="IPR036388">
    <property type="entry name" value="WH-like_DNA-bd_sf"/>
</dbReference>
<accession>A0A562UW46</accession>
<dbReference type="RefSeq" id="WP_067600208.1">
    <property type="nucleotide sequence ID" value="NZ_CP015963.1"/>
</dbReference>
<dbReference type="InterPro" id="IPR018309">
    <property type="entry name" value="Tscrpt_reg_PadR_C"/>
</dbReference>
<dbReference type="InterPro" id="IPR036390">
    <property type="entry name" value="WH_DNA-bd_sf"/>
</dbReference>
<gene>
    <name evidence="3" type="ORF">JN10_1509</name>
</gene>
<dbReference type="Pfam" id="PF03551">
    <property type="entry name" value="PadR"/>
    <property type="match status" value="1"/>
</dbReference>
<keyword evidence="4" id="KW-1185">Reference proteome</keyword>
<dbReference type="InterPro" id="IPR005149">
    <property type="entry name" value="Tscrpt_reg_PadR_N"/>
</dbReference>
<name>A0A562UW46_9SPHN</name>
<organism evidence="3 4">
    <name type="scientific">Altererythrobacter ishigakiensis</name>
    <dbReference type="NCBI Taxonomy" id="476157"/>
    <lineage>
        <taxon>Bacteria</taxon>
        <taxon>Pseudomonadati</taxon>
        <taxon>Pseudomonadota</taxon>
        <taxon>Alphaproteobacteria</taxon>
        <taxon>Sphingomonadales</taxon>
        <taxon>Erythrobacteraceae</taxon>
        <taxon>Altererythrobacter</taxon>
    </lineage>
</organism>
<evidence type="ECO:0000313" key="3">
    <source>
        <dbReference type="EMBL" id="TWJ09860.1"/>
    </source>
</evidence>